<name>A0AA95I8X4_9BACL</name>
<feature type="transmembrane region" description="Helical" evidence="7">
    <location>
        <begin position="226"/>
        <end position="248"/>
    </location>
</feature>
<dbReference type="InterPro" id="IPR000515">
    <property type="entry name" value="MetI-like"/>
</dbReference>
<dbReference type="GO" id="GO:0005886">
    <property type="term" value="C:plasma membrane"/>
    <property type="evidence" value="ECO:0007669"/>
    <property type="project" value="UniProtKB-SubCell"/>
</dbReference>
<dbReference type="PANTHER" id="PTHR30193:SF37">
    <property type="entry name" value="INNER MEMBRANE ABC TRANSPORTER PERMEASE PROTEIN YCJO"/>
    <property type="match status" value="1"/>
</dbReference>
<feature type="transmembrane region" description="Helical" evidence="7">
    <location>
        <begin position="35"/>
        <end position="57"/>
    </location>
</feature>
<evidence type="ECO:0000256" key="7">
    <source>
        <dbReference type="RuleBase" id="RU363032"/>
    </source>
</evidence>
<proteinExistence type="inferred from homology"/>
<dbReference type="PROSITE" id="PS50928">
    <property type="entry name" value="ABC_TM1"/>
    <property type="match status" value="1"/>
</dbReference>
<dbReference type="CDD" id="cd06261">
    <property type="entry name" value="TM_PBP2"/>
    <property type="match status" value="1"/>
</dbReference>
<feature type="transmembrane region" description="Helical" evidence="7">
    <location>
        <begin position="101"/>
        <end position="120"/>
    </location>
</feature>
<reference evidence="9" key="1">
    <citation type="submission" date="2023-05" db="EMBL/GenBank/DDBJ databases">
        <title>Comparative genomics of Bacillaceae isolates and their secondary metabolite potential.</title>
        <authorList>
            <person name="Song L."/>
            <person name="Nielsen L.J."/>
            <person name="Mohite O."/>
            <person name="Xu X."/>
            <person name="Weber T."/>
            <person name="Kovacs A.T."/>
        </authorList>
    </citation>
    <scope>NUCLEOTIDE SEQUENCE</scope>
    <source>
        <strain evidence="9">B2_4</strain>
    </source>
</reference>
<evidence type="ECO:0000256" key="2">
    <source>
        <dbReference type="ARBA" id="ARBA00022448"/>
    </source>
</evidence>
<feature type="transmembrane region" description="Helical" evidence="7">
    <location>
        <begin position="291"/>
        <end position="311"/>
    </location>
</feature>
<dbReference type="GO" id="GO:0055085">
    <property type="term" value="P:transmembrane transport"/>
    <property type="evidence" value="ECO:0007669"/>
    <property type="project" value="InterPro"/>
</dbReference>
<dbReference type="PANTHER" id="PTHR30193">
    <property type="entry name" value="ABC TRANSPORTER PERMEASE PROTEIN"/>
    <property type="match status" value="1"/>
</dbReference>
<dbReference type="EMBL" id="CP126084">
    <property type="protein sequence ID" value="WHX49783.1"/>
    <property type="molecule type" value="Genomic_DNA"/>
</dbReference>
<feature type="transmembrane region" description="Helical" evidence="7">
    <location>
        <begin position="180"/>
        <end position="205"/>
    </location>
</feature>
<protein>
    <submittedName>
        <fullName evidence="9">Sugar ABC transporter permease</fullName>
    </submittedName>
</protein>
<dbReference type="Pfam" id="PF00528">
    <property type="entry name" value="BPD_transp_1"/>
    <property type="match status" value="1"/>
</dbReference>
<keyword evidence="3" id="KW-1003">Cell membrane</keyword>
<evidence type="ECO:0000256" key="5">
    <source>
        <dbReference type="ARBA" id="ARBA00022989"/>
    </source>
</evidence>
<keyword evidence="4 7" id="KW-0812">Transmembrane</keyword>
<evidence type="ECO:0000256" key="3">
    <source>
        <dbReference type="ARBA" id="ARBA00022475"/>
    </source>
</evidence>
<organism evidence="9 10">
    <name type="scientific">Paenibacillus woosongensis</name>
    <dbReference type="NCBI Taxonomy" id="307580"/>
    <lineage>
        <taxon>Bacteria</taxon>
        <taxon>Bacillati</taxon>
        <taxon>Bacillota</taxon>
        <taxon>Bacilli</taxon>
        <taxon>Bacillales</taxon>
        <taxon>Paenibacillaceae</taxon>
        <taxon>Paenibacillus</taxon>
    </lineage>
</organism>
<evidence type="ECO:0000256" key="1">
    <source>
        <dbReference type="ARBA" id="ARBA00004651"/>
    </source>
</evidence>
<comment type="subcellular location">
    <subcellularLocation>
        <location evidence="1 7">Cell membrane</location>
        <topology evidence="1 7">Multi-pass membrane protein</topology>
    </subcellularLocation>
</comment>
<gene>
    <name evidence="9" type="ORF">QNH46_03620</name>
</gene>
<dbReference type="RefSeq" id="WP_283926966.1">
    <property type="nucleotide sequence ID" value="NZ_CP126084.1"/>
</dbReference>
<feature type="domain" description="ABC transmembrane type-1" evidence="8">
    <location>
        <begin position="91"/>
        <end position="307"/>
    </location>
</feature>
<dbReference type="SUPFAM" id="SSF161098">
    <property type="entry name" value="MetI-like"/>
    <property type="match status" value="1"/>
</dbReference>
<evidence type="ECO:0000313" key="9">
    <source>
        <dbReference type="EMBL" id="WHX49783.1"/>
    </source>
</evidence>
<keyword evidence="2 7" id="KW-0813">Transport</keyword>
<dbReference type="Proteomes" id="UP001177943">
    <property type="component" value="Chromosome"/>
</dbReference>
<accession>A0AA95I8X4</accession>
<keyword evidence="5 7" id="KW-1133">Transmembrane helix</keyword>
<dbReference type="KEGG" id="pwn:QNH46_03620"/>
<dbReference type="AlphaFoldDB" id="A0AA95I8X4"/>
<sequence>MNTTVRNAPAPAAVAARSYKSAHRRGLTASLKEHALAYLFLAPSIVIFGLFLLYPLVKSVYLSFFLTDPRGKIAAYVGLDNFRQLLGSAQFWNSLEVTGKFVLLTVPGGLALGLIMAALAHSRLKGMRLFQFIFSLPLAVSVSTSAVIWMMLFHPTLGMFNYFLDLAGLPAVQWLTDSRWALISISVMTIWMNSGFNFIVLLSGLQGIPEDMYDSAKVDGAGSIRTFIRIILPLLSPTLFFLLIVSVIGSFQAFGQMHILTKGGPAGSTEVFVYSIYKEAFVNYQFGTGSAMAIILFLLILALTLIQFTILEKKVHYQ</sequence>
<comment type="similarity">
    <text evidence="7">Belongs to the binding-protein-dependent transport system permease family.</text>
</comment>
<dbReference type="Gene3D" id="1.10.3720.10">
    <property type="entry name" value="MetI-like"/>
    <property type="match status" value="1"/>
</dbReference>
<dbReference type="InterPro" id="IPR035906">
    <property type="entry name" value="MetI-like_sf"/>
</dbReference>
<evidence type="ECO:0000259" key="8">
    <source>
        <dbReference type="PROSITE" id="PS50928"/>
    </source>
</evidence>
<feature type="transmembrane region" description="Helical" evidence="7">
    <location>
        <begin position="132"/>
        <end position="152"/>
    </location>
</feature>
<keyword evidence="6 7" id="KW-0472">Membrane</keyword>
<evidence type="ECO:0000313" key="10">
    <source>
        <dbReference type="Proteomes" id="UP001177943"/>
    </source>
</evidence>
<evidence type="ECO:0000256" key="4">
    <source>
        <dbReference type="ARBA" id="ARBA00022692"/>
    </source>
</evidence>
<dbReference type="InterPro" id="IPR051393">
    <property type="entry name" value="ABC_transporter_permease"/>
</dbReference>
<evidence type="ECO:0000256" key="6">
    <source>
        <dbReference type="ARBA" id="ARBA00023136"/>
    </source>
</evidence>